<feature type="transmembrane region" description="Helical" evidence="5">
    <location>
        <begin position="241"/>
        <end position="261"/>
    </location>
</feature>
<dbReference type="PANTHER" id="PTHR32322">
    <property type="entry name" value="INNER MEMBRANE TRANSPORTER"/>
    <property type="match status" value="1"/>
</dbReference>
<keyword evidence="8" id="KW-1185">Reference proteome</keyword>
<feature type="transmembrane region" description="Helical" evidence="5">
    <location>
        <begin position="58"/>
        <end position="80"/>
    </location>
</feature>
<dbReference type="InterPro" id="IPR037185">
    <property type="entry name" value="EmrE-like"/>
</dbReference>
<evidence type="ECO:0000259" key="6">
    <source>
        <dbReference type="Pfam" id="PF00892"/>
    </source>
</evidence>
<feature type="transmembrane region" description="Helical" evidence="5">
    <location>
        <begin position="172"/>
        <end position="194"/>
    </location>
</feature>
<evidence type="ECO:0000256" key="5">
    <source>
        <dbReference type="SAM" id="Phobius"/>
    </source>
</evidence>
<protein>
    <submittedName>
        <fullName evidence="7">EamA family transporter</fullName>
    </submittedName>
</protein>
<feature type="domain" description="EamA" evidence="6">
    <location>
        <begin position="6"/>
        <end position="130"/>
    </location>
</feature>
<comment type="subcellular location">
    <subcellularLocation>
        <location evidence="1">Membrane</location>
        <topology evidence="1">Multi-pass membrane protein</topology>
    </subcellularLocation>
</comment>
<evidence type="ECO:0000256" key="1">
    <source>
        <dbReference type="ARBA" id="ARBA00004141"/>
    </source>
</evidence>
<dbReference type="OrthoDB" id="7158585at2"/>
<dbReference type="PANTHER" id="PTHR32322:SF9">
    <property type="entry name" value="AMINO-ACID METABOLITE EFFLUX PUMP-RELATED"/>
    <property type="match status" value="1"/>
</dbReference>
<dbReference type="RefSeq" id="WP_094802251.1">
    <property type="nucleotide sequence ID" value="NZ_NEVP01000011.1"/>
</dbReference>
<evidence type="ECO:0000256" key="3">
    <source>
        <dbReference type="ARBA" id="ARBA00022989"/>
    </source>
</evidence>
<feature type="transmembrane region" description="Helical" evidence="5">
    <location>
        <begin position="114"/>
        <end position="133"/>
    </location>
</feature>
<feature type="domain" description="EamA" evidence="6">
    <location>
        <begin position="145"/>
        <end position="284"/>
    </location>
</feature>
<gene>
    <name evidence="7" type="ORF">CAL25_17545</name>
</gene>
<reference evidence="7 8" key="1">
    <citation type="submission" date="2017-05" db="EMBL/GenBank/DDBJ databases">
        <title>Complete and WGS of Bordetella genogroups.</title>
        <authorList>
            <person name="Spilker T."/>
            <person name="LiPuma J."/>
        </authorList>
    </citation>
    <scope>NUCLEOTIDE SEQUENCE [LARGE SCALE GENOMIC DNA]</scope>
    <source>
        <strain evidence="7 8">AU10456</strain>
    </source>
</reference>
<keyword evidence="3 5" id="KW-1133">Transmembrane helix</keyword>
<dbReference type="EMBL" id="NEVP01000011">
    <property type="protein sequence ID" value="OZI46516.1"/>
    <property type="molecule type" value="Genomic_DNA"/>
</dbReference>
<feature type="transmembrane region" description="Helical" evidence="5">
    <location>
        <begin position="33"/>
        <end position="51"/>
    </location>
</feature>
<evidence type="ECO:0000256" key="4">
    <source>
        <dbReference type="ARBA" id="ARBA00023136"/>
    </source>
</evidence>
<sequence>MPLSHLFLALSVVFIWGTNFVVIKWGLADFPPFLYAALRFFFSALPWIFVFRRPAVPWTSLAAVGTLLGAGQFGLLYWAMQHDITPGLASLVVQSQVFFTILMAMVLTGERLRWLQGVALILAVVGYGVVAWHTGADPAAAVTLTGLALVLAAAFCWACANTIVRRAGKVNAAAFMAWSSLFAIIPTSLISLSVEGPQQIAQALLHASWAGWSTVLWQALGNTVFGFGAWNWLLARHPAATVAPTALLVPVFGMLSSALLLSEALQAWKLTAAALVLGGLALNLYAGRQRVKPAGRA</sequence>
<dbReference type="GO" id="GO:0016020">
    <property type="term" value="C:membrane"/>
    <property type="evidence" value="ECO:0007669"/>
    <property type="project" value="UniProtKB-SubCell"/>
</dbReference>
<dbReference type="AlphaFoldDB" id="A0A261TA67"/>
<name>A0A261TA67_9BORD</name>
<feature type="transmembrane region" description="Helical" evidence="5">
    <location>
        <begin position="267"/>
        <end position="286"/>
    </location>
</feature>
<comment type="caution">
    <text evidence="7">The sequence shown here is derived from an EMBL/GenBank/DDBJ whole genome shotgun (WGS) entry which is preliminary data.</text>
</comment>
<keyword evidence="4 5" id="KW-0472">Membrane</keyword>
<accession>A0A261TA67</accession>
<dbReference type="SUPFAM" id="SSF103481">
    <property type="entry name" value="Multidrug resistance efflux transporter EmrE"/>
    <property type="match status" value="2"/>
</dbReference>
<dbReference type="Pfam" id="PF00892">
    <property type="entry name" value="EamA"/>
    <property type="match status" value="2"/>
</dbReference>
<organism evidence="7 8">
    <name type="scientific">Bordetella genomosp. 5</name>
    <dbReference type="NCBI Taxonomy" id="1395608"/>
    <lineage>
        <taxon>Bacteria</taxon>
        <taxon>Pseudomonadati</taxon>
        <taxon>Pseudomonadota</taxon>
        <taxon>Betaproteobacteria</taxon>
        <taxon>Burkholderiales</taxon>
        <taxon>Alcaligenaceae</taxon>
        <taxon>Bordetella</taxon>
    </lineage>
</organism>
<feature type="transmembrane region" description="Helical" evidence="5">
    <location>
        <begin position="214"/>
        <end position="234"/>
    </location>
</feature>
<dbReference type="Proteomes" id="UP000216913">
    <property type="component" value="Unassembled WGS sequence"/>
</dbReference>
<feature type="transmembrane region" description="Helical" evidence="5">
    <location>
        <begin position="7"/>
        <end position="27"/>
    </location>
</feature>
<dbReference type="InterPro" id="IPR000620">
    <property type="entry name" value="EamA_dom"/>
</dbReference>
<dbReference type="InterPro" id="IPR050638">
    <property type="entry name" value="AA-Vitamin_Transporters"/>
</dbReference>
<evidence type="ECO:0000256" key="2">
    <source>
        <dbReference type="ARBA" id="ARBA00022692"/>
    </source>
</evidence>
<keyword evidence="2 5" id="KW-0812">Transmembrane</keyword>
<evidence type="ECO:0000313" key="8">
    <source>
        <dbReference type="Proteomes" id="UP000216913"/>
    </source>
</evidence>
<evidence type="ECO:0000313" key="7">
    <source>
        <dbReference type="EMBL" id="OZI46516.1"/>
    </source>
</evidence>
<feature type="transmembrane region" description="Helical" evidence="5">
    <location>
        <begin position="86"/>
        <end position="107"/>
    </location>
</feature>
<feature type="transmembrane region" description="Helical" evidence="5">
    <location>
        <begin position="139"/>
        <end position="160"/>
    </location>
</feature>
<proteinExistence type="predicted"/>